<sequence>MRTSSIFPVHPVQRASNDALMAFVTPPTKYATECCKVPAVTISKMFVKVNL</sequence>
<name>A0A9D4L1E4_DREPO</name>
<dbReference type="EMBL" id="JAIWYP010000003">
    <property type="protein sequence ID" value="KAH3849588.1"/>
    <property type="molecule type" value="Genomic_DNA"/>
</dbReference>
<dbReference type="Proteomes" id="UP000828390">
    <property type="component" value="Unassembled WGS sequence"/>
</dbReference>
<comment type="caution">
    <text evidence="1">The sequence shown here is derived from an EMBL/GenBank/DDBJ whole genome shotgun (WGS) entry which is preliminary data.</text>
</comment>
<protein>
    <submittedName>
        <fullName evidence="1">Uncharacterized protein</fullName>
    </submittedName>
</protein>
<organism evidence="1 2">
    <name type="scientific">Dreissena polymorpha</name>
    <name type="common">Zebra mussel</name>
    <name type="synonym">Mytilus polymorpha</name>
    <dbReference type="NCBI Taxonomy" id="45954"/>
    <lineage>
        <taxon>Eukaryota</taxon>
        <taxon>Metazoa</taxon>
        <taxon>Spiralia</taxon>
        <taxon>Lophotrochozoa</taxon>
        <taxon>Mollusca</taxon>
        <taxon>Bivalvia</taxon>
        <taxon>Autobranchia</taxon>
        <taxon>Heteroconchia</taxon>
        <taxon>Euheterodonta</taxon>
        <taxon>Imparidentia</taxon>
        <taxon>Neoheterodontei</taxon>
        <taxon>Myida</taxon>
        <taxon>Dreissenoidea</taxon>
        <taxon>Dreissenidae</taxon>
        <taxon>Dreissena</taxon>
    </lineage>
</organism>
<gene>
    <name evidence="1" type="ORF">DPMN_091991</name>
</gene>
<reference evidence="1" key="1">
    <citation type="journal article" date="2019" name="bioRxiv">
        <title>The Genome of the Zebra Mussel, Dreissena polymorpha: A Resource for Invasive Species Research.</title>
        <authorList>
            <person name="McCartney M.A."/>
            <person name="Auch B."/>
            <person name="Kono T."/>
            <person name="Mallez S."/>
            <person name="Zhang Y."/>
            <person name="Obille A."/>
            <person name="Becker A."/>
            <person name="Abrahante J.E."/>
            <person name="Garbe J."/>
            <person name="Badalamenti J.P."/>
            <person name="Herman A."/>
            <person name="Mangelson H."/>
            <person name="Liachko I."/>
            <person name="Sullivan S."/>
            <person name="Sone E.D."/>
            <person name="Koren S."/>
            <person name="Silverstein K.A.T."/>
            <person name="Beckman K.B."/>
            <person name="Gohl D.M."/>
        </authorList>
    </citation>
    <scope>NUCLEOTIDE SEQUENCE</scope>
    <source>
        <strain evidence="1">Duluth1</strain>
        <tissue evidence="1">Whole animal</tissue>
    </source>
</reference>
<evidence type="ECO:0000313" key="2">
    <source>
        <dbReference type="Proteomes" id="UP000828390"/>
    </source>
</evidence>
<dbReference type="AlphaFoldDB" id="A0A9D4L1E4"/>
<keyword evidence="2" id="KW-1185">Reference proteome</keyword>
<proteinExistence type="predicted"/>
<accession>A0A9D4L1E4</accession>
<evidence type="ECO:0000313" key="1">
    <source>
        <dbReference type="EMBL" id="KAH3849588.1"/>
    </source>
</evidence>
<reference evidence="1" key="2">
    <citation type="submission" date="2020-11" db="EMBL/GenBank/DDBJ databases">
        <authorList>
            <person name="McCartney M.A."/>
            <person name="Auch B."/>
            <person name="Kono T."/>
            <person name="Mallez S."/>
            <person name="Becker A."/>
            <person name="Gohl D.M."/>
            <person name="Silverstein K.A.T."/>
            <person name="Koren S."/>
            <person name="Bechman K.B."/>
            <person name="Herman A."/>
            <person name="Abrahante J.E."/>
            <person name="Garbe J."/>
        </authorList>
    </citation>
    <scope>NUCLEOTIDE SEQUENCE</scope>
    <source>
        <strain evidence="1">Duluth1</strain>
        <tissue evidence="1">Whole animal</tissue>
    </source>
</reference>